<evidence type="ECO:0000313" key="4">
    <source>
        <dbReference type="Proteomes" id="UP001153365"/>
    </source>
</evidence>
<evidence type="ECO:0000256" key="2">
    <source>
        <dbReference type="SAM" id="SignalP"/>
    </source>
</evidence>
<dbReference type="Gene3D" id="3.40.50.1110">
    <property type="entry name" value="SGNH hydrolase"/>
    <property type="match status" value="1"/>
</dbReference>
<dbReference type="InterPro" id="IPR001087">
    <property type="entry name" value="GDSL"/>
</dbReference>
<dbReference type="PANTHER" id="PTHR45648">
    <property type="entry name" value="GDSL LIPASE/ACYLHYDROLASE FAMILY PROTEIN (AFU_ORTHOLOGUE AFUA_4G14700)"/>
    <property type="match status" value="1"/>
</dbReference>
<dbReference type="InterPro" id="IPR036514">
    <property type="entry name" value="SGNH_hydro_sf"/>
</dbReference>
<keyword evidence="1" id="KW-0378">Hydrolase</keyword>
<accession>A0AAV0BEI5</accession>
<reference evidence="3" key="1">
    <citation type="submission" date="2022-06" db="EMBL/GenBank/DDBJ databases">
        <authorList>
            <consortium name="SYNGENTA / RWTH Aachen University"/>
        </authorList>
    </citation>
    <scope>NUCLEOTIDE SEQUENCE</scope>
</reference>
<keyword evidence="2" id="KW-0732">Signal</keyword>
<dbReference type="Pfam" id="PF00657">
    <property type="entry name" value="Lipase_GDSL"/>
    <property type="match status" value="1"/>
</dbReference>
<name>A0AAV0BEI5_PHAPC</name>
<dbReference type="EMBL" id="CALTRL010005729">
    <property type="protein sequence ID" value="CAH7685564.1"/>
    <property type="molecule type" value="Genomic_DNA"/>
</dbReference>
<proteinExistence type="predicted"/>
<feature type="chain" id="PRO_5043751287" evidence="2">
    <location>
        <begin position="27"/>
        <end position="395"/>
    </location>
</feature>
<dbReference type="Proteomes" id="UP001153365">
    <property type="component" value="Unassembled WGS sequence"/>
</dbReference>
<comment type="caution">
    <text evidence="3">The sequence shown here is derived from an EMBL/GenBank/DDBJ whole genome shotgun (WGS) entry which is preliminary data.</text>
</comment>
<evidence type="ECO:0000256" key="1">
    <source>
        <dbReference type="ARBA" id="ARBA00022801"/>
    </source>
</evidence>
<organism evidence="3 4">
    <name type="scientific">Phakopsora pachyrhizi</name>
    <name type="common">Asian soybean rust disease fungus</name>
    <dbReference type="NCBI Taxonomy" id="170000"/>
    <lineage>
        <taxon>Eukaryota</taxon>
        <taxon>Fungi</taxon>
        <taxon>Dikarya</taxon>
        <taxon>Basidiomycota</taxon>
        <taxon>Pucciniomycotina</taxon>
        <taxon>Pucciniomycetes</taxon>
        <taxon>Pucciniales</taxon>
        <taxon>Phakopsoraceae</taxon>
        <taxon>Phakopsora</taxon>
    </lineage>
</organism>
<dbReference type="AlphaFoldDB" id="A0AAV0BEI5"/>
<sequence>MMRSKSLNFLFLGLFLIASASITVVASIVSRRNHCVKNNRYSPPSTSEYGTYQDRRSKGWNLIQYTAVVIFGASDSDNAHSRDSKYNETLRPAPYFRGRFTNGPVFGEILSSGTLTGKKLNDLNYAYGDATVSNQLVPVNAPDIKSQIDYYIQDLKNNRIERGYNSNGDDDKKKKKRVLHIFWIGINDVIKAWSDMVTSPDFNSGQPKLIDSDFGIAKSKVKQSVKKLIDEINQLVNNDEVNGSKDKGSADFLVMMIPPLEIVPNLRYQSLEKSSNDKNLAKIYLDYIGRLTSEYNQNLKFETESLAKKSPVKNQFKDGPIKSGFLKIFDSVSLFRQVYQNPGKFGFSNITEPCWNSTTGGICKNPDQWGYWDTLHPTTSFQKLIAQEITVSCNT</sequence>
<dbReference type="GO" id="GO:0016788">
    <property type="term" value="F:hydrolase activity, acting on ester bonds"/>
    <property type="evidence" value="ECO:0007669"/>
    <property type="project" value="InterPro"/>
</dbReference>
<keyword evidence="4" id="KW-1185">Reference proteome</keyword>
<gene>
    <name evidence="3" type="ORF">PPACK8108_LOCUS20113</name>
</gene>
<dbReference type="PANTHER" id="PTHR45648:SF22">
    <property type="entry name" value="GDSL LIPASE_ACYLHYDROLASE FAMILY PROTEIN (AFU_ORTHOLOGUE AFUA_4G14700)"/>
    <property type="match status" value="1"/>
</dbReference>
<feature type="signal peptide" evidence="2">
    <location>
        <begin position="1"/>
        <end position="26"/>
    </location>
</feature>
<protein>
    <submittedName>
        <fullName evidence="3">Uncharacterized protein</fullName>
    </submittedName>
</protein>
<evidence type="ECO:0000313" key="3">
    <source>
        <dbReference type="EMBL" id="CAH7685564.1"/>
    </source>
</evidence>
<dbReference type="InterPro" id="IPR051058">
    <property type="entry name" value="GDSL_Est/Lipase"/>
</dbReference>